<keyword evidence="2" id="KW-0812">Transmembrane</keyword>
<keyword evidence="5" id="KW-0675">Receptor</keyword>
<dbReference type="Proteomes" id="UP000036185">
    <property type="component" value="Chromosome"/>
</dbReference>
<dbReference type="EMBL" id="CP011913">
    <property type="protein sequence ID" value="AKN78139.1"/>
    <property type="molecule type" value="Genomic_DNA"/>
</dbReference>
<gene>
    <name evidence="5" type="ORF">CulFRC58_2285</name>
</gene>
<organism evidence="5 6">
    <name type="scientific">Corynebacterium ulcerans FRC58</name>
    <dbReference type="NCBI Taxonomy" id="1408268"/>
    <lineage>
        <taxon>Bacteria</taxon>
        <taxon>Bacillati</taxon>
        <taxon>Actinomycetota</taxon>
        <taxon>Actinomycetes</taxon>
        <taxon>Mycobacteriales</taxon>
        <taxon>Corynebacteriaceae</taxon>
        <taxon>Corynebacterium</taxon>
    </lineage>
</organism>
<keyword evidence="3" id="KW-0732">Signal</keyword>
<feature type="signal peptide" evidence="3">
    <location>
        <begin position="1"/>
        <end position="27"/>
    </location>
</feature>
<keyword evidence="6" id="KW-1185">Reference proteome</keyword>
<feature type="chain" id="PRO_5045984040" evidence="3">
    <location>
        <begin position="28"/>
        <end position="735"/>
    </location>
</feature>
<sequence>MKNKYFYRSLIATTTLAALLPVTGIQAVAEETAPSSAVTAPSTAEENTSASETAESDVDSTSDDSKESTAPDSSNDKESTNKATKPDAAPSPSSNNKPVTTEAKESVAELAEGIVNTGSLTWGIRTSFNNYTGGPTSVFGDASQNENKNEFTFPLESTSYDSETEKFEAKFKGGLRYQKYCGLNAGTATQSDYEKATCELDLKIENPRIVIAKEGSYVYATVSSKQYRKSSTYTNNGNESPLAELITASAEFTKTEKTVTWSGIPTVLTEHGNKMFSEFYSVGSALAPITFTFDASKHPQLKRPSFDNTKYRVSTQEFNNQVPYEHHRNLFKVGNHVLVSTAGYRFKQYEGAGLALLDRNLKQKYFSPIKINEYGAVAFDEKNNDFYYVGKKLDGKLYMDDKNILYKVHVDVHSGFSEPVKVHTFDKAITSIGYHPATHTVAVVTLNQLGIIKKGKINTQPLPDSTDLLKEAGFEDKSSENIYGRLYNTSNEPSELLPMDDGTFVLNADGQGIKGTEKLYGLMVSINPEGQEKPLAKILENSGTNEVSLGTSAAHTNGKTIVRVNKNSHHDHSYAQSLQYEAGKITTANTPIKTDFISGWGNLFVTEDNKVLALNGQKGKLEWRDPDTFTEIEGEASIAIPNGGKTYERIHGPILQLDEGTFYVPSYDASEGETKEMYSLRKVYVPEIDEQLNNESDIEDSKPSTPIWQIVLSVLGGLGLVGALVGFLFQTFIAR</sequence>
<feature type="transmembrane region" description="Helical" evidence="2">
    <location>
        <begin position="707"/>
        <end position="729"/>
    </location>
</feature>
<evidence type="ECO:0000256" key="2">
    <source>
        <dbReference type="SAM" id="Phobius"/>
    </source>
</evidence>
<feature type="region of interest" description="Disordered" evidence="1">
    <location>
        <begin position="31"/>
        <end position="104"/>
    </location>
</feature>
<dbReference type="RefSeq" id="WP_029973974.1">
    <property type="nucleotide sequence ID" value="NZ_CP011913.1"/>
</dbReference>
<keyword evidence="2" id="KW-1133">Transmembrane helix</keyword>
<evidence type="ECO:0000313" key="6">
    <source>
        <dbReference type="Proteomes" id="UP000036185"/>
    </source>
</evidence>
<protein>
    <submittedName>
        <fullName evidence="5">Cell-surface hemin receptor</fullName>
    </submittedName>
</protein>
<evidence type="ECO:0000256" key="3">
    <source>
        <dbReference type="SAM" id="SignalP"/>
    </source>
</evidence>
<evidence type="ECO:0000256" key="1">
    <source>
        <dbReference type="SAM" id="MobiDB-lite"/>
    </source>
</evidence>
<keyword evidence="2" id="KW-0472">Membrane</keyword>
<dbReference type="InterPro" id="IPR007331">
    <property type="entry name" value="Htaa"/>
</dbReference>
<proteinExistence type="predicted"/>
<feature type="compositionally biased region" description="Basic and acidic residues" evidence="1">
    <location>
        <begin position="63"/>
        <end position="80"/>
    </location>
</feature>
<feature type="domain" description="Htaa" evidence="4">
    <location>
        <begin position="118"/>
        <end position="292"/>
    </location>
</feature>
<evidence type="ECO:0000313" key="5">
    <source>
        <dbReference type="EMBL" id="AKN78139.1"/>
    </source>
</evidence>
<feature type="compositionally biased region" description="Low complexity" evidence="1">
    <location>
        <begin position="31"/>
        <end position="53"/>
    </location>
</feature>
<evidence type="ECO:0000259" key="4">
    <source>
        <dbReference type="Pfam" id="PF04213"/>
    </source>
</evidence>
<dbReference type="Pfam" id="PF04213">
    <property type="entry name" value="HtaA"/>
    <property type="match status" value="1"/>
</dbReference>
<name>A0ABN4H2L2_CORUL</name>
<accession>A0ABN4H2L2</accession>
<reference evidence="5 6" key="1">
    <citation type="journal article" date="2014" name="Int. J. Syst. Evol. Microbiol.">
        <title>Draft Genome Sequence of Corynebacterium ulcerans FRC58, Isolated from the Bronchitic Aspiration of a Patient in France.</title>
        <authorList>
            <person name="Silva Ado S."/>
            <person name="Barauna R.A."/>
            <person name="de Sa P.C."/>
            <person name="das Gracas D.A."/>
            <person name="Carneiro A.R."/>
            <person name="Thouvenin M."/>
            <person name="Azevedo V."/>
            <person name="Badell E."/>
            <person name="Guiso N."/>
            <person name="da Silva A.L."/>
            <person name="Ramos R.T."/>
        </authorList>
    </citation>
    <scope>NUCLEOTIDE SEQUENCE [LARGE SCALE GENOMIC DNA]</scope>
    <source>
        <strain evidence="5 6">FRC58</strain>
    </source>
</reference>